<organism evidence="1 2">
    <name type="scientific">Periconia digitata</name>
    <dbReference type="NCBI Taxonomy" id="1303443"/>
    <lineage>
        <taxon>Eukaryota</taxon>
        <taxon>Fungi</taxon>
        <taxon>Dikarya</taxon>
        <taxon>Ascomycota</taxon>
        <taxon>Pezizomycotina</taxon>
        <taxon>Dothideomycetes</taxon>
        <taxon>Pleosporomycetidae</taxon>
        <taxon>Pleosporales</taxon>
        <taxon>Massarineae</taxon>
        <taxon>Periconiaceae</taxon>
        <taxon>Periconia</taxon>
    </lineage>
</organism>
<protein>
    <submittedName>
        <fullName evidence="1">Uncharacterized protein</fullName>
    </submittedName>
</protein>
<sequence>MANTHTYIYTFEGGEIFSSSRDTVLFSIRDQGSITTGKSSDFQLLENRINKDNSCKSTCLSR</sequence>
<accession>A0A9W4UBC9</accession>
<dbReference type="AlphaFoldDB" id="A0A9W4UBC9"/>
<evidence type="ECO:0000313" key="2">
    <source>
        <dbReference type="Proteomes" id="UP001152607"/>
    </source>
</evidence>
<name>A0A9W4UBC9_9PLEO</name>
<evidence type="ECO:0000313" key="1">
    <source>
        <dbReference type="EMBL" id="CAI6332238.1"/>
    </source>
</evidence>
<keyword evidence="2" id="KW-1185">Reference proteome</keyword>
<reference evidence="1" key="1">
    <citation type="submission" date="2023-01" db="EMBL/GenBank/DDBJ databases">
        <authorList>
            <person name="Van Ghelder C."/>
            <person name="Rancurel C."/>
        </authorList>
    </citation>
    <scope>NUCLEOTIDE SEQUENCE</scope>
    <source>
        <strain evidence="1">CNCM I-4278</strain>
    </source>
</reference>
<proteinExistence type="predicted"/>
<dbReference type="EMBL" id="CAOQHR010000003">
    <property type="protein sequence ID" value="CAI6332238.1"/>
    <property type="molecule type" value="Genomic_DNA"/>
</dbReference>
<comment type="caution">
    <text evidence="1">The sequence shown here is derived from an EMBL/GenBank/DDBJ whole genome shotgun (WGS) entry which is preliminary data.</text>
</comment>
<gene>
    <name evidence="1" type="ORF">PDIGIT_LOCUS5270</name>
</gene>
<dbReference type="Proteomes" id="UP001152607">
    <property type="component" value="Unassembled WGS sequence"/>
</dbReference>